<accession>A0ABV1JRT7</accession>
<evidence type="ECO:0000256" key="1">
    <source>
        <dbReference type="SAM" id="MobiDB-lite"/>
    </source>
</evidence>
<evidence type="ECO:0000313" key="2">
    <source>
        <dbReference type="EMBL" id="MEQ3538656.1"/>
    </source>
</evidence>
<feature type="compositionally biased region" description="Basic and acidic residues" evidence="1">
    <location>
        <begin position="78"/>
        <end position="92"/>
    </location>
</feature>
<evidence type="ECO:0000313" key="3">
    <source>
        <dbReference type="Proteomes" id="UP001464923"/>
    </source>
</evidence>
<gene>
    <name evidence="2" type="ORF">WHI96_07475</name>
</gene>
<keyword evidence="3" id="KW-1185">Reference proteome</keyword>
<dbReference type="RefSeq" id="WP_345654117.1">
    <property type="nucleotide sequence ID" value="NZ_BAABLY010000092.1"/>
</dbReference>
<dbReference type="Proteomes" id="UP001464923">
    <property type="component" value="Unassembled WGS sequence"/>
</dbReference>
<name>A0ABV1JRT7_9PSEU</name>
<sequence>MSTDGTDGAATTRIGDPVGTEYLLGLREALSDLPPAEVEEIVEDAHDRPVVGGVRDRAPAAPGRDDPADHGGPPGHTGADDRAEALRASRCA</sequence>
<proteinExistence type="predicted"/>
<dbReference type="EMBL" id="JBEDNP010000003">
    <property type="protein sequence ID" value="MEQ3538656.1"/>
    <property type="molecule type" value="Genomic_DNA"/>
</dbReference>
<feature type="region of interest" description="Disordered" evidence="1">
    <location>
        <begin position="43"/>
        <end position="92"/>
    </location>
</feature>
<comment type="caution">
    <text evidence="2">The sequence shown here is derived from an EMBL/GenBank/DDBJ whole genome shotgun (WGS) entry which is preliminary data.</text>
</comment>
<organism evidence="2 3">
    <name type="scientific">Pseudonocardia tropica</name>
    <dbReference type="NCBI Taxonomy" id="681289"/>
    <lineage>
        <taxon>Bacteria</taxon>
        <taxon>Bacillati</taxon>
        <taxon>Actinomycetota</taxon>
        <taxon>Actinomycetes</taxon>
        <taxon>Pseudonocardiales</taxon>
        <taxon>Pseudonocardiaceae</taxon>
        <taxon>Pseudonocardia</taxon>
    </lineage>
</organism>
<feature type="compositionally biased region" description="Basic and acidic residues" evidence="1">
    <location>
        <begin position="43"/>
        <end position="69"/>
    </location>
</feature>
<protein>
    <submittedName>
        <fullName evidence="2">Uncharacterized protein</fullName>
    </submittedName>
</protein>
<reference evidence="2 3" key="1">
    <citation type="submission" date="2024-03" db="EMBL/GenBank/DDBJ databases">
        <title>Draft genome sequence of Pseudonocardia tropica JCM 19149.</title>
        <authorList>
            <person name="Butdee W."/>
            <person name="Duangmal K."/>
        </authorList>
    </citation>
    <scope>NUCLEOTIDE SEQUENCE [LARGE SCALE GENOMIC DNA]</scope>
    <source>
        <strain evidence="2 3">JCM 19149</strain>
    </source>
</reference>